<organism evidence="1 2">
    <name type="scientific">Nodularia spumigena UHCC 0039</name>
    <dbReference type="NCBI Taxonomy" id="1914872"/>
    <lineage>
        <taxon>Bacteria</taxon>
        <taxon>Bacillati</taxon>
        <taxon>Cyanobacteriota</taxon>
        <taxon>Cyanophyceae</taxon>
        <taxon>Nostocales</taxon>
        <taxon>Nodulariaceae</taxon>
        <taxon>Nodularia</taxon>
    </lineage>
</organism>
<protein>
    <submittedName>
        <fullName evidence="1">Uncharacterized protein</fullName>
    </submittedName>
</protein>
<name>A0A2S0Q9T3_NODSP</name>
<dbReference type="AlphaFoldDB" id="A0A2S0Q9T3"/>
<gene>
    <name evidence="1" type="ORF">BMF81_03512</name>
</gene>
<evidence type="ECO:0000313" key="2">
    <source>
        <dbReference type="Proteomes" id="UP000244056"/>
    </source>
</evidence>
<sequence>MKTKEDDLISRAELLQQTIATLQIMIQQIQAGGEIAPSGCCVSRYQARGKQRVYWYYKLHAAHPIFPTAQPDKLSKYKHLGKAGSPAHVDAVMQVARRTQVDYLQSCIDSLRQNWVDLYDSLKKKK</sequence>
<reference evidence="1 2" key="1">
    <citation type="submission" date="2017-03" db="EMBL/GenBank/DDBJ databases">
        <title>Comparative genomics of the toxic Baltic Sea cyanobacteria Nodularia spumigena UHCC 0039 and its response on varying salinity.</title>
        <authorList>
            <person name="Teikari J.E."/>
        </authorList>
    </citation>
    <scope>NUCLEOTIDE SEQUENCE [LARGE SCALE GENOMIC DNA]</scope>
    <source>
        <strain evidence="1 2">UHCC 0039</strain>
    </source>
</reference>
<dbReference type="EMBL" id="CP020114">
    <property type="protein sequence ID" value="AVZ31128.1"/>
    <property type="molecule type" value="Genomic_DNA"/>
</dbReference>
<dbReference type="GeneID" id="78018781"/>
<accession>A0A2S0Q9T3</accession>
<proteinExistence type="predicted"/>
<dbReference type="KEGG" id="nsp:BMF81_03512"/>
<dbReference type="RefSeq" id="WP_006197128.1">
    <property type="nucleotide sequence ID" value="NZ_CAWNZE010000001.1"/>
</dbReference>
<evidence type="ECO:0000313" key="1">
    <source>
        <dbReference type="EMBL" id="AVZ31128.1"/>
    </source>
</evidence>
<dbReference type="Proteomes" id="UP000244056">
    <property type="component" value="Chromosome"/>
</dbReference>